<keyword evidence="12" id="KW-0142">cGMP-binding</keyword>
<dbReference type="OMA" id="PIWLPLA"/>
<evidence type="ECO:0000256" key="18">
    <source>
        <dbReference type="PIRSR" id="PIRSR623088-3"/>
    </source>
</evidence>
<accession>A0A8W8LM87</accession>
<keyword evidence="8" id="KW-0677">Repeat</keyword>
<evidence type="ECO:0000256" key="6">
    <source>
        <dbReference type="ARBA" id="ARBA00022553"/>
    </source>
</evidence>
<dbReference type="Gene3D" id="1.10.1300.10">
    <property type="entry name" value="3'5'-cyclic nucleotide phosphodiesterase, catalytic domain"/>
    <property type="match status" value="1"/>
</dbReference>
<evidence type="ECO:0000256" key="5">
    <source>
        <dbReference type="ARBA" id="ARBA00022535"/>
    </source>
</evidence>
<evidence type="ECO:0000256" key="11">
    <source>
        <dbReference type="ARBA" id="ARBA00022833"/>
    </source>
</evidence>
<evidence type="ECO:0000256" key="14">
    <source>
        <dbReference type="ARBA" id="ARBA00037913"/>
    </source>
</evidence>
<comment type="cofactor">
    <cofactor evidence="2">
        <name>Zn(2+)</name>
        <dbReference type="ChEBI" id="CHEBI:29105"/>
    </cofactor>
</comment>
<feature type="compositionally biased region" description="Basic and acidic residues" evidence="20">
    <location>
        <begin position="854"/>
        <end position="873"/>
    </location>
</feature>
<dbReference type="EC" id="3.1.4.-" evidence="19"/>
<dbReference type="GO" id="GO:0007165">
    <property type="term" value="P:signal transduction"/>
    <property type="evidence" value="ECO:0007669"/>
    <property type="project" value="InterPro"/>
</dbReference>
<evidence type="ECO:0000256" key="7">
    <source>
        <dbReference type="ARBA" id="ARBA00022723"/>
    </source>
</evidence>
<evidence type="ECO:0000259" key="21">
    <source>
        <dbReference type="PROSITE" id="PS51845"/>
    </source>
</evidence>
<comment type="pathway">
    <text evidence="14">Purine metabolism; 3',5'-cyclic GMP degradation; GMP from 3',5'-cyclic GMP: step 1/1.</text>
</comment>
<comment type="similarity">
    <text evidence="3 19">Belongs to the cyclic nucleotide phosphodiesterase family.</text>
</comment>
<keyword evidence="5" id="KW-0140">cGMP</keyword>
<dbReference type="Pfam" id="PF00233">
    <property type="entry name" value="PDEase_I"/>
    <property type="match status" value="1"/>
</dbReference>
<dbReference type="Pfam" id="PF01590">
    <property type="entry name" value="GAF"/>
    <property type="match status" value="2"/>
</dbReference>
<dbReference type="FunFam" id="1.10.1300.10:FF:000003">
    <property type="entry name" value="Phosphodiesterase"/>
    <property type="match status" value="1"/>
</dbReference>
<evidence type="ECO:0000313" key="23">
    <source>
        <dbReference type="Proteomes" id="UP000005408"/>
    </source>
</evidence>
<keyword evidence="9" id="KW-0547">Nucleotide-binding</keyword>
<feature type="region of interest" description="Disordered" evidence="20">
    <location>
        <begin position="57"/>
        <end position="83"/>
    </location>
</feature>
<evidence type="ECO:0000256" key="12">
    <source>
        <dbReference type="ARBA" id="ARBA00022992"/>
    </source>
</evidence>
<keyword evidence="4" id="KW-0021">Allosteric enzyme</keyword>
<feature type="binding site" evidence="17">
    <location>
        <position position="808"/>
    </location>
    <ligand>
        <name>AMP</name>
        <dbReference type="ChEBI" id="CHEBI:456215"/>
    </ligand>
</feature>
<evidence type="ECO:0000256" key="9">
    <source>
        <dbReference type="ARBA" id="ARBA00022741"/>
    </source>
</evidence>
<comment type="cofactor">
    <cofactor evidence="1">
        <name>Mg(2+)</name>
        <dbReference type="ChEBI" id="CHEBI:18420"/>
    </cofactor>
</comment>
<dbReference type="FunFam" id="3.30.450.40:FF:000015">
    <property type="entry name" value="Phosphodiesterase"/>
    <property type="match status" value="1"/>
</dbReference>
<evidence type="ECO:0000256" key="19">
    <source>
        <dbReference type="RuleBase" id="RU363067"/>
    </source>
</evidence>
<dbReference type="SMART" id="SM00471">
    <property type="entry name" value="HDc"/>
    <property type="match status" value="1"/>
</dbReference>
<evidence type="ECO:0000256" key="3">
    <source>
        <dbReference type="ARBA" id="ARBA00007648"/>
    </source>
</evidence>
<dbReference type="OrthoDB" id="295473at2759"/>
<dbReference type="GO" id="GO:0046872">
    <property type="term" value="F:metal ion binding"/>
    <property type="evidence" value="ECO:0007669"/>
    <property type="project" value="UniProtKB-KW"/>
</dbReference>
<dbReference type="InterPro" id="IPR003607">
    <property type="entry name" value="HD/PDEase_dom"/>
</dbReference>
<feature type="compositionally biased region" description="Basic and acidic residues" evidence="20">
    <location>
        <begin position="12"/>
        <end position="22"/>
    </location>
</feature>
<dbReference type="GO" id="GO:0047555">
    <property type="term" value="F:3',5'-cyclic-GMP phosphodiesterase activity"/>
    <property type="evidence" value="ECO:0007669"/>
    <property type="project" value="UniProtKB-EC"/>
</dbReference>
<evidence type="ECO:0000256" key="10">
    <source>
        <dbReference type="ARBA" id="ARBA00022801"/>
    </source>
</evidence>
<dbReference type="SUPFAM" id="SSF109604">
    <property type="entry name" value="HD-domain/PDEase-like"/>
    <property type="match status" value="1"/>
</dbReference>
<dbReference type="GO" id="GO:0030553">
    <property type="term" value="F:cGMP binding"/>
    <property type="evidence" value="ECO:0007669"/>
    <property type="project" value="UniProtKB-KW"/>
</dbReference>
<feature type="binding site" evidence="17">
    <location>
        <position position="755"/>
    </location>
    <ligand>
        <name>AMP</name>
        <dbReference type="ChEBI" id="CHEBI:456215"/>
    </ligand>
</feature>
<feature type="binding site" evidence="17">
    <location>
        <position position="645"/>
    </location>
    <ligand>
        <name>AMP</name>
        <dbReference type="ChEBI" id="CHEBI:456215"/>
    </ligand>
</feature>
<dbReference type="PROSITE" id="PS51845">
    <property type="entry name" value="PDEASE_I_2"/>
    <property type="match status" value="1"/>
</dbReference>
<dbReference type="Gene3D" id="3.30.450.40">
    <property type="match status" value="2"/>
</dbReference>
<name>A0A8W8LM87_MAGGI</name>
<dbReference type="SMART" id="SM00065">
    <property type="entry name" value="GAF"/>
    <property type="match status" value="2"/>
</dbReference>
<dbReference type="InterPro" id="IPR002073">
    <property type="entry name" value="PDEase_catalytic_dom"/>
</dbReference>
<organism evidence="22 23">
    <name type="scientific">Magallana gigas</name>
    <name type="common">Pacific oyster</name>
    <name type="synonym">Crassostrea gigas</name>
    <dbReference type="NCBI Taxonomy" id="29159"/>
    <lineage>
        <taxon>Eukaryota</taxon>
        <taxon>Metazoa</taxon>
        <taxon>Spiralia</taxon>
        <taxon>Lophotrochozoa</taxon>
        <taxon>Mollusca</taxon>
        <taxon>Bivalvia</taxon>
        <taxon>Autobranchia</taxon>
        <taxon>Pteriomorphia</taxon>
        <taxon>Ostreida</taxon>
        <taxon>Ostreoidea</taxon>
        <taxon>Ostreidae</taxon>
        <taxon>Magallana</taxon>
    </lineage>
</organism>
<keyword evidence="10 19" id="KW-0378">Hydrolase</keyword>
<dbReference type="InterPro" id="IPR023088">
    <property type="entry name" value="PDEase"/>
</dbReference>
<keyword evidence="6" id="KW-0597">Phosphoprotein</keyword>
<feature type="binding site" evidence="18">
    <location>
        <position position="608"/>
    </location>
    <ligand>
        <name>Zn(2+)</name>
        <dbReference type="ChEBI" id="CHEBI:29105"/>
        <label>1</label>
    </ligand>
</feature>
<evidence type="ECO:0000256" key="20">
    <source>
        <dbReference type="SAM" id="MobiDB-lite"/>
    </source>
</evidence>
<dbReference type="SUPFAM" id="SSF55781">
    <property type="entry name" value="GAF domain-like"/>
    <property type="match status" value="2"/>
</dbReference>
<dbReference type="InterPro" id="IPR023174">
    <property type="entry name" value="PDEase_CS"/>
</dbReference>
<dbReference type="EnsemblMetazoa" id="G2903.1">
    <property type="protein sequence ID" value="G2903.1:cds"/>
    <property type="gene ID" value="G2903"/>
</dbReference>
<evidence type="ECO:0000256" key="4">
    <source>
        <dbReference type="ARBA" id="ARBA00022533"/>
    </source>
</evidence>
<feature type="domain" description="PDEase" evidence="21">
    <location>
        <begin position="527"/>
        <end position="851"/>
    </location>
</feature>
<feature type="active site" description="Proton donor" evidence="16">
    <location>
        <position position="604"/>
    </location>
</feature>
<feature type="binding site" evidence="18">
    <location>
        <position position="645"/>
    </location>
    <ligand>
        <name>Zn(2+)</name>
        <dbReference type="ChEBI" id="CHEBI:29105"/>
        <label>2</label>
    </ligand>
</feature>
<dbReference type="PANTHER" id="PTHR11347">
    <property type="entry name" value="CYCLIC NUCLEOTIDE PHOSPHODIESTERASE"/>
    <property type="match status" value="1"/>
</dbReference>
<feature type="binding site" evidence="18">
    <location>
        <position position="644"/>
    </location>
    <ligand>
        <name>Zn(2+)</name>
        <dbReference type="ChEBI" id="CHEBI:29105"/>
        <label>1</label>
    </ligand>
</feature>
<protein>
    <recommendedName>
        <fullName evidence="19">Phosphodiesterase</fullName>
        <ecNumber evidence="19">3.1.4.-</ecNumber>
    </recommendedName>
</protein>
<keyword evidence="7 18" id="KW-0479">Metal-binding</keyword>
<evidence type="ECO:0000256" key="17">
    <source>
        <dbReference type="PIRSR" id="PIRSR623088-2"/>
    </source>
</evidence>
<dbReference type="CDD" id="cd00077">
    <property type="entry name" value="HDc"/>
    <property type="match status" value="1"/>
</dbReference>
<evidence type="ECO:0000256" key="2">
    <source>
        <dbReference type="ARBA" id="ARBA00001947"/>
    </source>
</evidence>
<dbReference type="PROSITE" id="PS00126">
    <property type="entry name" value="PDEASE_I_1"/>
    <property type="match status" value="1"/>
</dbReference>
<keyword evidence="23" id="KW-1185">Reference proteome</keyword>
<dbReference type="FunFam" id="3.30.450.40:FF:000004">
    <property type="entry name" value="Phosphodiesterase"/>
    <property type="match status" value="1"/>
</dbReference>
<reference evidence="22" key="1">
    <citation type="submission" date="2022-08" db="UniProtKB">
        <authorList>
            <consortium name="EnsemblMetazoa"/>
        </authorList>
    </citation>
    <scope>IDENTIFICATION</scope>
    <source>
        <strain evidence="22">05x7-T-G4-1.051#20</strain>
    </source>
</reference>
<evidence type="ECO:0000256" key="13">
    <source>
        <dbReference type="ARBA" id="ARBA00036079"/>
    </source>
</evidence>
<proteinExistence type="inferred from homology"/>
<comment type="catalytic activity">
    <reaction evidence="13">
        <text>3',5'-cyclic GMP + H2O = GMP + H(+)</text>
        <dbReference type="Rhea" id="RHEA:16957"/>
        <dbReference type="ChEBI" id="CHEBI:15377"/>
        <dbReference type="ChEBI" id="CHEBI:15378"/>
        <dbReference type="ChEBI" id="CHEBI:57746"/>
        <dbReference type="ChEBI" id="CHEBI:58115"/>
        <dbReference type="EC" id="3.1.4.35"/>
    </reaction>
    <physiologicalReaction direction="left-to-right" evidence="13">
        <dbReference type="Rhea" id="RHEA:16958"/>
    </physiologicalReaction>
</comment>
<feature type="compositionally biased region" description="Low complexity" evidence="20">
    <location>
        <begin position="66"/>
        <end position="82"/>
    </location>
</feature>
<evidence type="ECO:0000256" key="1">
    <source>
        <dbReference type="ARBA" id="ARBA00001946"/>
    </source>
</evidence>
<evidence type="ECO:0000313" key="22">
    <source>
        <dbReference type="EnsemblMetazoa" id="G2903.1:cds"/>
    </source>
</evidence>
<feature type="region of interest" description="Disordered" evidence="20">
    <location>
        <begin position="852"/>
        <end position="909"/>
    </location>
</feature>
<keyword evidence="11" id="KW-0862">Zinc</keyword>
<sequence>MSGEEQTGRAGATERNEEYDRMEKWLDDHPEFTHDYFARKAKRTMVDGWLLAQALSHSPNFKQPETSNSSGSNSRNNSGTNTPVRKISAQEFDRGDTLNPIVSTVDGARTFLGPSTSQTSVSSKFHRRPRTELKTLDEKELMYELVIDICNELDVNSLCHKILQNVCILLNADRCSLFLVHGREDEDRFLEAKLFDVSADTTLEEVCENREAIRIPWGTGIIGHVAQTGELLNIPDAYKDPRFNNEIDLQMGYRTHSILSTPIKDCDGVVIGVAQAINRTNCKDEPFNLHDEKIFSNYMAFCGIGLKNAQLYEKSLLENRRNQVLLDLARVIFEEQNNVANLIYKIMMHTQSLLQCQRCQVMLIDDLCKKNIKHCPLGMGIFSQVFDLENTDFDNSDTFNREWPAEPRFPIHIGISGYVAATGQTLNIVNAYEDKRFDPTVDIDPNFKTKAILCMPIKNAHGKVIGVTQLINKLDGSIFNKNDENLFEAFAIFCGLGINNTQTYETVMKAMAKQRIALECLSYHASAPADEAQRLKTMVIPSTYAYNLLDFSFSDFGLDDDDTLKASIRMFIDMNLLERFRINYETLCRWILSVKKNYRDVTYHNWRHAFNVAQTMFCMLKSGQMDNILTETEKLALIIACLCHDLDHRGTNNQFQIKTSSPLADLYSTSTLEHHHFDQCIMILSTKGNDILSNIRQDEYEEVIQMLENAILATDLALYFKFRGEFFNLVRSSETNWNRDRDRDLLRSMMMTASDVSAITKPWEVQLKVADLIASEFFEQGDLEKTQLNIKPAEMMDRDKKDRLPDMQVGFIDSICLPVYQAIAEISPRLEPLLDGCKKNRQNWHFLSQHTSKHLVDESRKENESKDDSIHENEEIEEEAMENENKDENFQLMDIESSEEAENILPVVS</sequence>
<dbReference type="Proteomes" id="UP000005408">
    <property type="component" value="Unassembled WGS sequence"/>
</dbReference>
<feature type="binding site" evidence="18">
    <location>
        <position position="645"/>
    </location>
    <ligand>
        <name>Zn(2+)</name>
        <dbReference type="ChEBI" id="CHEBI:29105"/>
        <label>1</label>
    </ligand>
</feature>
<feature type="binding site" evidence="17">
    <location>
        <begin position="604"/>
        <end position="608"/>
    </location>
    <ligand>
        <name>AMP</name>
        <dbReference type="ChEBI" id="CHEBI:456215"/>
    </ligand>
</feature>
<dbReference type="InterPro" id="IPR036971">
    <property type="entry name" value="PDEase_catalytic_dom_sf"/>
</dbReference>
<dbReference type="PRINTS" id="PR00387">
    <property type="entry name" value="PDIESTERASE1"/>
</dbReference>
<evidence type="ECO:0000256" key="15">
    <source>
        <dbReference type="ARBA" id="ARBA00059501"/>
    </source>
</evidence>
<comment type="cofactor">
    <cofactor evidence="19">
        <name>a divalent metal cation</name>
        <dbReference type="ChEBI" id="CHEBI:60240"/>
    </cofactor>
    <text evidence="19">Binds 2 divalent metal cations per subunit. Site 1 may preferentially bind zinc ions, while site 2 has a preference for magnesium and/or manganese ions.</text>
</comment>
<feature type="binding site" evidence="18">
    <location>
        <position position="755"/>
    </location>
    <ligand>
        <name>Zn(2+)</name>
        <dbReference type="ChEBI" id="CHEBI:29105"/>
        <label>1</label>
    </ligand>
</feature>
<dbReference type="InterPro" id="IPR003018">
    <property type="entry name" value="GAF"/>
</dbReference>
<feature type="region of interest" description="Disordered" evidence="20">
    <location>
        <begin position="1"/>
        <end position="22"/>
    </location>
</feature>
<evidence type="ECO:0000256" key="8">
    <source>
        <dbReference type="ARBA" id="ARBA00022737"/>
    </source>
</evidence>
<comment type="function">
    <text evidence="15">Plays a role in signal transduction by regulating the intracellular concentration of cyclic nucleotides. This phosphodiesterase catalyzes the specific hydrolysis of cGMP to 5'-GMP. Specifically regulates nitric-oxide-generated cGMP.</text>
</comment>
<dbReference type="AlphaFoldDB" id="A0A8W8LM87"/>
<dbReference type="InterPro" id="IPR029016">
    <property type="entry name" value="GAF-like_dom_sf"/>
</dbReference>
<evidence type="ECO:0000256" key="16">
    <source>
        <dbReference type="PIRSR" id="PIRSR623088-1"/>
    </source>
</evidence>